<proteinExistence type="predicted"/>
<organism evidence="1 2">
    <name type="scientific">Acrobeloides nanus</name>
    <dbReference type="NCBI Taxonomy" id="290746"/>
    <lineage>
        <taxon>Eukaryota</taxon>
        <taxon>Metazoa</taxon>
        <taxon>Ecdysozoa</taxon>
        <taxon>Nematoda</taxon>
        <taxon>Chromadorea</taxon>
        <taxon>Rhabditida</taxon>
        <taxon>Tylenchina</taxon>
        <taxon>Cephalobomorpha</taxon>
        <taxon>Cephaloboidea</taxon>
        <taxon>Cephalobidae</taxon>
        <taxon>Acrobeloides</taxon>
    </lineage>
</organism>
<keyword evidence="1" id="KW-1185">Reference proteome</keyword>
<protein>
    <submittedName>
        <fullName evidence="2">Fucosyltransferase</fullName>
    </submittedName>
</protein>
<evidence type="ECO:0000313" key="1">
    <source>
        <dbReference type="Proteomes" id="UP000887540"/>
    </source>
</evidence>
<evidence type="ECO:0000313" key="2">
    <source>
        <dbReference type="WBParaSite" id="ACRNAN_scaffold5724.g7206.t1"/>
    </source>
</evidence>
<dbReference type="WBParaSite" id="ACRNAN_scaffold5724.g7206.t1">
    <property type="protein sequence ID" value="ACRNAN_scaffold5724.g7206.t1"/>
    <property type="gene ID" value="ACRNAN_scaffold5724.g7206"/>
</dbReference>
<accession>A0A914E681</accession>
<dbReference type="Proteomes" id="UP000887540">
    <property type="component" value="Unplaced"/>
</dbReference>
<name>A0A914E681_9BILA</name>
<reference evidence="2" key="1">
    <citation type="submission" date="2022-11" db="UniProtKB">
        <authorList>
            <consortium name="WormBaseParasite"/>
        </authorList>
    </citation>
    <scope>IDENTIFICATION</scope>
</reference>
<dbReference type="AlphaFoldDB" id="A0A914E681"/>
<sequence>MKNRIEYMKYMNWTKKYRKIQESFEIDALCKLCEMTTKKVRQTIPNIVDWWEIKSNCSSNYANKLLER</sequence>
<dbReference type="SUPFAM" id="SSF53756">
    <property type="entry name" value="UDP-Glycosyltransferase/glycogen phosphorylase"/>
    <property type="match status" value="1"/>
</dbReference>